<dbReference type="EMBL" id="JBBPBN010000059">
    <property type="protein sequence ID" value="KAK8988063.1"/>
    <property type="molecule type" value="Genomic_DNA"/>
</dbReference>
<protein>
    <submittedName>
        <fullName evidence="1">Uncharacterized protein</fullName>
    </submittedName>
</protein>
<accession>A0ABR2PHZ1</accession>
<organism evidence="1 2">
    <name type="scientific">Hibiscus sabdariffa</name>
    <name type="common">roselle</name>
    <dbReference type="NCBI Taxonomy" id="183260"/>
    <lineage>
        <taxon>Eukaryota</taxon>
        <taxon>Viridiplantae</taxon>
        <taxon>Streptophyta</taxon>
        <taxon>Embryophyta</taxon>
        <taxon>Tracheophyta</taxon>
        <taxon>Spermatophyta</taxon>
        <taxon>Magnoliopsida</taxon>
        <taxon>eudicotyledons</taxon>
        <taxon>Gunneridae</taxon>
        <taxon>Pentapetalae</taxon>
        <taxon>rosids</taxon>
        <taxon>malvids</taxon>
        <taxon>Malvales</taxon>
        <taxon>Malvaceae</taxon>
        <taxon>Malvoideae</taxon>
        <taxon>Hibiscus</taxon>
    </lineage>
</organism>
<dbReference type="Proteomes" id="UP001396334">
    <property type="component" value="Unassembled WGS sequence"/>
</dbReference>
<evidence type="ECO:0000313" key="2">
    <source>
        <dbReference type="Proteomes" id="UP001396334"/>
    </source>
</evidence>
<keyword evidence="2" id="KW-1185">Reference proteome</keyword>
<gene>
    <name evidence="1" type="ORF">V6N11_065662</name>
</gene>
<comment type="caution">
    <text evidence="1">The sequence shown here is derived from an EMBL/GenBank/DDBJ whole genome shotgun (WGS) entry which is preliminary data.</text>
</comment>
<reference evidence="1 2" key="1">
    <citation type="journal article" date="2024" name="G3 (Bethesda)">
        <title>Genome assembly of Hibiscus sabdariffa L. provides insights into metabolisms of medicinal natural products.</title>
        <authorList>
            <person name="Kim T."/>
        </authorList>
    </citation>
    <scope>NUCLEOTIDE SEQUENCE [LARGE SCALE GENOMIC DNA]</scope>
    <source>
        <strain evidence="1">TK-2024</strain>
        <tissue evidence="1">Old leaves</tissue>
    </source>
</reference>
<name>A0ABR2PHZ1_9ROSI</name>
<sequence>MASRQRYKVGEFADRGFKNWLVKMKRPIHPWALKMWTRLNRILDNVNASTGIGKPISVSSKTAAVNDSTDIGVMRAQIGNEEANDIVLRSCSASKSINVLETELDMVGNEDDMSILAPTMANENVLRTYSTTKGIDVIDTE</sequence>
<evidence type="ECO:0000313" key="1">
    <source>
        <dbReference type="EMBL" id="KAK8988063.1"/>
    </source>
</evidence>
<proteinExistence type="predicted"/>